<dbReference type="Proteomes" id="UP001201463">
    <property type="component" value="Unassembled WGS sequence"/>
</dbReference>
<reference evidence="2 3" key="1">
    <citation type="submission" date="2021-12" db="EMBL/GenBank/DDBJ databases">
        <title>Genome seq of p7.</title>
        <authorList>
            <person name="Seo T."/>
        </authorList>
    </citation>
    <scope>NUCLEOTIDE SEQUENCE [LARGE SCALE GENOMIC DNA]</scope>
    <source>
        <strain evidence="2 3">P7</strain>
    </source>
</reference>
<sequence>MMNKRDFLKSGATAMAAGAGTTATLAAVRPSLGDATGLASWRAHVGQRFEVDGHAVTLASAEAAGRPGAEQFSLRFEGPLPAGIGDGLHRLSAATGAAMTLYLARTPQGLRADFCRLQA</sequence>
<dbReference type="RefSeq" id="WP_233390941.1">
    <property type="nucleotide sequence ID" value="NZ_JAJTWT010000003.1"/>
</dbReference>
<dbReference type="EMBL" id="JAJTWT010000003">
    <property type="protein sequence ID" value="MCE4537156.1"/>
    <property type="molecule type" value="Genomic_DNA"/>
</dbReference>
<protein>
    <recommendedName>
        <fullName evidence="1">DUF6916 domain-containing protein</fullName>
    </recommendedName>
</protein>
<feature type="domain" description="DUF6916" evidence="1">
    <location>
        <begin position="38"/>
        <end position="106"/>
    </location>
</feature>
<proteinExistence type="predicted"/>
<evidence type="ECO:0000259" key="1">
    <source>
        <dbReference type="Pfam" id="PF21880"/>
    </source>
</evidence>
<gene>
    <name evidence="2" type="ORF">LXT12_07825</name>
</gene>
<evidence type="ECO:0000313" key="2">
    <source>
        <dbReference type="EMBL" id="MCE4537156.1"/>
    </source>
</evidence>
<dbReference type="Pfam" id="PF21880">
    <property type="entry name" value="DUF6916"/>
    <property type="match status" value="1"/>
</dbReference>
<evidence type="ECO:0000313" key="3">
    <source>
        <dbReference type="Proteomes" id="UP001201463"/>
    </source>
</evidence>
<dbReference type="InterPro" id="IPR054209">
    <property type="entry name" value="DUF6916"/>
</dbReference>
<accession>A0ABS8XFB0</accession>
<keyword evidence="3" id="KW-1185">Reference proteome</keyword>
<organism evidence="2 3">
    <name type="scientific">Pelomonas caseinilytica</name>
    <dbReference type="NCBI Taxonomy" id="2906763"/>
    <lineage>
        <taxon>Bacteria</taxon>
        <taxon>Pseudomonadati</taxon>
        <taxon>Pseudomonadota</taxon>
        <taxon>Betaproteobacteria</taxon>
        <taxon>Burkholderiales</taxon>
        <taxon>Sphaerotilaceae</taxon>
        <taxon>Roseateles</taxon>
    </lineage>
</organism>
<comment type="caution">
    <text evidence="2">The sequence shown here is derived from an EMBL/GenBank/DDBJ whole genome shotgun (WGS) entry which is preliminary data.</text>
</comment>
<name>A0ABS8XFB0_9BURK</name>